<keyword evidence="3" id="KW-1185">Reference proteome</keyword>
<evidence type="ECO:0000313" key="3">
    <source>
        <dbReference type="Proteomes" id="UP001501671"/>
    </source>
</evidence>
<dbReference type="Pfam" id="PF02900">
    <property type="entry name" value="LigB"/>
    <property type="match status" value="1"/>
</dbReference>
<dbReference type="Gene3D" id="3.40.830.10">
    <property type="entry name" value="LigB-like"/>
    <property type="match status" value="1"/>
</dbReference>
<dbReference type="RefSeq" id="WP_345247126.1">
    <property type="nucleotide sequence ID" value="NZ_BAABFO010000004.1"/>
</dbReference>
<dbReference type="EMBL" id="BAABFO010000004">
    <property type="protein sequence ID" value="GAA4326859.1"/>
    <property type="molecule type" value="Genomic_DNA"/>
</dbReference>
<organism evidence="2 3">
    <name type="scientific">Pigmentiphaga soli</name>
    <dbReference type="NCBI Taxonomy" id="1007095"/>
    <lineage>
        <taxon>Bacteria</taxon>
        <taxon>Pseudomonadati</taxon>
        <taxon>Pseudomonadota</taxon>
        <taxon>Betaproteobacteria</taxon>
        <taxon>Burkholderiales</taxon>
        <taxon>Alcaligenaceae</taxon>
        <taxon>Pigmentiphaga</taxon>
    </lineage>
</organism>
<evidence type="ECO:0000259" key="1">
    <source>
        <dbReference type="Pfam" id="PF02900"/>
    </source>
</evidence>
<protein>
    <recommendedName>
        <fullName evidence="1">Extradiol ring-cleavage dioxygenase class III enzyme subunit B domain-containing protein</fullName>
    </recommendedName>
</protein>
<accession>A0ABP8GM29</accession>
<dbReference type="SUPFAM" id="SSF53213">
    <property type="entry name" value="LigB-like"/>
    <property type="match status" value="1"/>
</dbReference>
<evidence type="ECO:0000313" key="2">
    <source>
        <dbReference type="EMBL" id="GAA4326859.1"/>
    </source>
</evidence>
<gene>
    <name evidence="2" type="ORF">GCM10023144_10820</name>
</gene>
<proteinExistence type="predicted"/>
<feature type="domain" description="Extradiol ring-cleavage dioxygenase class III enzyme subunit B" evidence="1">
    <location>
        <begin position="148"/>
        <end position="309"/>
    </location>
</feature>
<comment type="caution">
    <text evidence="2">The sequence shown here is derived from an EMBL/GenBank/DDBJ whole genome shotgun (WGS) entry which is preliminary data.</text>
</comment>
<sequence>MAEIVLGIGSSHSPLLNSPAEDYARHADIDRSGRKLIDAEGQPVSYEALRARRGAELAPQLTLDVLRERAAACERHIERLAVEIAQSRLDALIVIGDDQNEQYGEENMPAILVYWGDTIVNNPLDMPEDAPAFWRKARSQYHEAERSRAFPVAAALGRHVIDVLMDRGFDLSQSRRLAKPHGEGHAFGFVHQRLMKSAVVPMLPVALNTYFPPNQPRPRRCHELGLALRDAVRSWEPGARVGIVASGGLSHFTVDEDLDRFVLDACRRGDAEALCGLDPRRLNSGTSEIRNWITTAAAAGHLSMQWHEYVPCYRSEAGTGCGMAFAAWR</sequence>
<name>A0ABP8GM29_9BURK</name>
<dbReference type="Proteomes" id="UP001501671">
    <property type="component" value="Unassembled WGS sequence"/>
</dbReference>
<reference evidence="3" key="1">
    <citation type="journal article" date="2019" name="Int. J. Syst. Evol. Microbiol.">
        <title>The Global Catalogue of Microorganisms (GCM) 10K type strain sequencing project: providing services to taxonomists for standard genome sequencing and annotation.</title>
        <authorList>
            <consortium name="The Broad Institute Genomics Platform"/>
            <consortium name="The Broad Institute Genome Sequencing Center for Infectious Disease"/>
            <person name="Wu L."/>
            <person name="Ma J."/>
        </authorList>
    </citation>
    <scope>NUCLEOTIDE SEQUENCE [LARGE SCALE GENOMIC DNA]</scope>
    <source>
        <strain evidence="3">JCM 17666</strain>
    </source>
</reference>
<dbReference type="InterPro" id="IPR004183">
    <property type="entry name" value="Xdiol_dOase_suB"/>
</dbReference>